<dbReference type="EMBL" id="AZJI01000001">
    <property type="protein sequence ID" value="ETD24840.1"/>
    <property type="molecule type" value="Genomic_DNA"/>
</dbReference>
<accession>V8CCU3</accession>
<keyword evidence="2" id="KW-0732">Signal</keyword>
<dbReference type="HOGENOM" id="CLU_356726_0_0_7"/>
<organism evidence="3 4">
    <name type="scientific">Helicobacter macacae MIT 99-5501</name>
    <dbReference type="NCBI Taxonomy" id="1357400"/>
    <lineage>
        <taxon>Bacteria</taxon>
        <taxon>Pseudomonadati</taxon>
        <taxon>Campylobacterota</taxon>
        <taxon>Epsilonproteobacteria</taxon>
        <taxon>Campylobacterales</taxon>
        <taxon>Helicobacteraceae</taxon>
        <taxon>Helicobacter</taxon>
    </lineage>
</organism>
<proteinExistence type="predicted"/>
<feature type="signal peptide" evidence="2">
    <location>
        <begin position="1"/>
        <end position="30"/>
    </location>
</feature>
<evidence type="ECO:0000313" key="4">
    <source>
        <dbReference type="Proteomes" id="UP000018731"/>
    </source>
</evidence>
<dbReference type="AlphaFoldDB" id="V8CCU3"/>
<dbReference type="STRING" id="1357400.HMPREF2086_00174"/>
<evidence type="ECO:0000313" key="3">
    <source>
        <dbReference type="EMBL" id="ETD24840.1"/>
    </source>
</evidence>
<evidence type="ECO:0000256" key="1">
    <source>
        <dbReference type="SAM" id="MobiDB-lite"/>
    </source>
</evidence>
<dbReference type="Proteomes" id="UP000018731">
    <property type="component" value="Unassembled WGS sequence"/>
</dbReference>
<sequence length="786" mass="88629">MPTTQKTQKQKFLQLSVVATLALSSQSLQAADDLTFSRAMLQNVALTHLRNSVIADSILDSMTRKSFHSNYGQKTAVGELKEAEETIRNRDYDYEAIEIYVAGKVAKEKAQIAKLEEKVQALTEQHNALQEKATQAAIEEEKAKQKVALIEKAKVIAEQKAKSALQVKIQAHQREKARLAREESLAKSKAQAKIQAQEREQIATRNRQRDTQLNEQVAQAKQLQAKIAQAKQTKANLARTLEQERARIDSQVRQLQKEYEEDTQIKNPTSMQKSRQKERQREIANLNTKLKDLSAKTKQDSQSQDIIITNNERELAKVDASQKEIKSACERDIASIKEQNKQEYQAQLKEIAKQYYLEPLDTKAELESLRQEHTQIEVAKAQNTEIKLPQASISAIQTRIKALYQQPNQGKNPEIAQTKNQIAEAQKKLEEKAAYFTAQAKLEQDRQKQLELDSVRVDLSEVNKIRLKGVDLDKQDWTNQQILDALDRIFIPYYGDKKQHFFLVPYALHSYLNEKSSIKGDDIGGGVLLGIERNLGPLAGRIGGYVGYEFGYLNTTVEGGVSNVDTSIYNHGVNGGLTYFKPFATSGTNEWFFKTSLRGGGRFMTYNNVNIYGNTTTTLGSAKPDMIKAWNVGIDMRAGKKFYSVKRNSYFSPEFGISYDMLQTLKWDSVSVNGNKESIKEHSFHLPQARVQIHYQKAFRNTFKFSATLGGVYNILNTPSVSYYIDSNSTTTPTSKGVDLPAVYGVADLNAHWALKSNTEITFGYTGAYFSTAVSSAVFLKIAKWF</sequence>
<gene>
    <name evidence="3" type="ORF">HMPREF2086_00174</name>
</gene>
<keyword evidence="4" id="KW-1185">Reference proteome</keyword>
<dbReference type="SUPFAM" id="SSF103515">
    <property type="entry name" value="Autotransporter"/>
    <property type="match status" value="1"/>
</dbReference>
<dbReference type="RefSeq" id="WP_023926842.1">
    <property type="nucleotide sequence ID" value="NZ_KI669454.1"/>
</dbReference>
<reference evidence="3 4" key="1">
    <citation type="journal article" date="2014" name="Genome Announc.">
        <title>Draft genome sequences of six enterohepatic helicobacter species isolated from humans and one from rhesus macaques.</title>
        <authorList>
            <person name="Shen Z."/>
            <person name="Sheh A."/>
            <person name="Young S.K."/>
            <person name="Abouelliel A."/>
            <person name="Ward D.V."/>
            <person name="Earl A.M."/>
            <person name="Fox J.G."/>
        </authorList>
    </citation>
    <scope>NUCLEOTIDE SEQUENCE [LARGE SCALE GENOMIC DNA]</scope>
    <source>
        <strain evidence="3 4">MIT 99-5501</strain>
    </source>
</reference>
<feature type="region of interest" description="Disordered" evidence="1">
    <location>
        <begin position="252"/>
        <end position="280"/>
    </location>
</feature>
<evidence type="ECO:0000256" key="2">
    <source>
        <dbReference type="SAM" id="SignalP"/>
    </source>
</evidence>
<protein>
    <recommendedName>
        <fullName evidence="5">Autotransporter domain-containing protein</fullName>
    </recommendedName>
</protein>
<dbReference type="Gene3D" id="2.40.128.130">
    <property type="entry name" value="Autotransporter beta-domain"/>
    <property type="match status" value="1"/>
</dbReference>
<dbReference type="PATRIC" id="fig|1357400.3.peg.253"/>
<name>V8CCU3_9HELI</name>
<evidence type="ECO:0008006" key="5">
    <source>
        <dbReference type="Google" id="ProtNLM"/>
    </source>
</evidence>
<feature type="chain" id="PRO_5004767784" description="Autotransporter domain-containing protein" evidence="2">
    <location>
        <begin position="31"/>
        <end position="786"/>
    </location>
</feature>
<comment type="caution">
    <text evidence="3">The sequence shown here is derived from an EMBL/GenBank/DDBJ whole genome shotgun (WGS) entry which is preliminary data.</text>
</comment>
<dbReference type="InterPro" id="IPR036709">
    <property type="entry name" value="Autotransporte_beta_dom_sf"/>
</dbReference>